<feature type="domain" description="PA14" evidence="4">
    <location>
        <begin position="93"/>
        <end position="246"/>
    </location>
</feature>
<keyword evidence="3" id="KW-1133">Transmembrane helix</keyword>
<evidence type="ECO:0000256" key="3">
    <source>
        <dbReference type="SAM" id="Phobius"/>
    </source>
</evidence>
<feature type="transmembrane region" description="Helical" evidence="3">
    <location>
        <begin position="12"/>
        <end position="31"/>
    </location>
</feature>
<dbReference type="Gene3D" id="2.120.10.30">
    <property type="entry name" value="TolB, C-terminal domain"/>
    <property type="match status" value="1"/>
</dbReference>
<sequence length="1299" mass="138425">MQRSILFRFLPTGLTIPFGIYSFSVVLYYLGTTMFFTPANYLVREVSTTDPHTAITSPWNTTDNPSPFPEDSSPGHTSNATTILPMQGLATCTASGSILREYWAGVSGSTVTAIPVATTPTSTSQLASFEAPTNIADQYGARIRGYLCAPATGNYTFYLASDDNAQLYLSTDDNSLNKRRIAEVTSWTNSREWTKFASQKSATISLTAGQSYYIEALHKESLYGDNLAVGWQTPTSSAITIIPGSVLSPVVLSSACTGNGTILREYWSGITGTSVTAIPVTTTPSTSSTIPSFEAPTNAGDNYGQRIRGYICPPSTGSYTFYIASDDNSELWLSSTDNVASKVKIASVTGYTSARQWTKFASQKSAAIALTAGQKYYIEALHKEGSGGDNLAVGWQTPTSSAITVIPGSFLSPVVPGTGGLQVKVNFQNAATSQVPAGFLKDTGSPYGSRGNGYTYGWVTQNSLSSATHVPWDMSADARNRNRTGISLEQNTLVHMQLVDLVATNANKERGAWEIAVPNGAYQVTGMVGDQPSGSTYDSKHRLNVEAGILIYNFQGSSTKEYEQKTGQFYVVDGRLTINALGGFNTKVNSVYVQSIPATRPMVSAVNPANGATGTALNIGVSASVVVPVVAGKPGGIDNATITPTTVKLFLLNGTTATEVPANVGGTGGGDAINLSPKTVLQANTTYKFVVTDGVKALSGAAFVPFETTFTTGSGNTEPTINAAFDKIPITATKGEQYTSLAIGPDRKLYGLMLNGTIKRFPINTDGTLGTAAIVSTLRTKYGDRSAVGLAFDPAATSSNPVIWVSHATTGVANGQEWDGKLSKLWGAQLENEQLVVTNLPRSTKDHLVNSIAFKPGQPSILYISQGSNSAMGAYDGSWQRDESLLAGAILKLDLSKLPATLPLNAKTTNDLTAINAASSSSYTMVVNGVNYYNPYASTSPLTIYASGVRNAFDLVWHSNGYLYVPTNGSAFGGNTPGSVAGVRRPDGTFYNGPAIPATSQVDKQRDWLFKINPNLRINGKDYQGYFGHPNPLRGEYVLNRGHIDNPKYPSTIAADVNYQPAVFSFEYNISPNGVIEYKSSAFNGVLKGRLLVCRFSNLDDILVLEPGSNGSIVSAVSGYGSPGIPGLSGFTDPLDLVEDTQTGNLYISEFGWNNPGAAQLTLCRVKATTQVANTQVPVEVPILDTTRSPLTGATVSSYPSHVRIAARDMAIPLHRLYVYPNPSNGHATIYFGVSTTQRLALQVFNSLGKLLTTLYEGEAEGCIQYEITSGDFPQENGLYLLKLSTADKEYTSKMIIIR</sequence>
<dbReference type="Pfam" id="PF13205">
    <property type="entry name" value="Big_5"/>
    <property type="match status" value="1"/>
</dbReference>
<dbReference type="InterPro" id="IPR026444">
    <property type="entry name" value="Secre_tail"/>
</dbReference>
<comment type="caution">
    <text evidence="5">The sequence shown here is derived from an EMBL/GenBank/DDBJ whole genome shotgun (WGS) entry which is preliminary data.</text>
</comment>
<dbReference type="InterPro" id="IPR037524">
    <property type="entry name" value="PA14/GLEYA"/>
</dbReference>
<dbReference type="RefSeq" id="WP_302041738.1">
    <property type="nucleotide sequence ID" value="NZ_JAUKPO010000039.1"/>
</dbReference>
<dbReference type="SUPFAM" id="SSF63829">
    <property type="entry name" value="Calcium-dependent phosphotriesterase"/>
    <property type="match status" value="1"/>
</dbReference>
<keyword evidence="6" id="KW-1185">Reference proteome</keyword>
<dbReference type="PANTHER" id="PTHR46769">
    <property type="entry name" value="POLYCYSTIC KIDNEY AND HEPATIC DISEASE 1 (AUTOSOMAL RECESSIVE)-LIKE 1"/>
    <property type="match status" value="1"/>
</dbReference>
<feature type="domain" description="PA14" evidence="4">
    <location>
        <begin position="257"/>
        <end position="410"/>
    </location>
</feature>
<evidence type="ECO:0000256" key="2">
    <source>
        <dbReference type="SAM" id="MobiDB-lite"/>
    </source>
</evidence>
<dbReference type="Pfam" id="PF07691">
    <property type="entry name" value="PA14"/>
    <property type="match status" value="2"/>
</dbReference>
<dbReference type="SUPFAM" id="SSF56988">
    <property type="entry name" value="Anthrax protective antigen"/>
    <property type="match status" value="2"/>
</dbReference>
<evidence type="ECO:0000313" key="6">
    <source>
        <dbReference type="Proteomes" id="UP001168528"/>
    </source>
</evidence>
<dbReference type="InterPro" id="IPR011658">
    <property type="entry name" value="PA14_dom"/>
</dbReference>
<keyword evidence="3" id="KW-0472">Membrane</keyword>
<gene>
    <name evidence="5" type="ORF">Q0590_31985</name>
</gene>
<dbReference type="EMBL" id="JAUKPO010000039">
    <property type="protein sequence ID" value="MDO1450938.1"/>
    <property type="molecule type" value="Genomic_DNA"/>
</dbReference>
<dbReference type="SUPFAM" id="SSF49785">
    <property type="entry name" value="Galactose-binding domain-like"/>
    <property type="match status" value="1"/>
</dbReference>
<dbReference type="InterPro" id="IPR008979">
    <property type="entry name" value="Galactose-bd-like_sf"/>
</dbReference>
<organism evidence="5 6">
    <name type="scientific">Rhodocytophaga aerolata</name>
    <dbReference type="NCBI Taxonomy" id="455078"/>
    <lineage>
        <taxon>Bacteria</taxon>
        <taxon>Pseudomonadati</taxon>
        <taxon>Bacteroidota</taxon>
        <taxon>Cytophagia</taxon>
        <taxon>Cytophagales</taxon>
        <taxon>Rhodocytophagaceae</taxon>
        <taxon>Rhodocytophaga</taxon>
    </lineage>
</organism>
<proteinExistence type="predicted"/>
<keyword evidence="3" id="KW-0812">Transmembrane</keyword>
<dbReference type="InterPro" id="IPR011042">
    <property type="entry name" value="6-blade_b-propeller_TolB-like"/>
</dbReference>
<dbReference type="InterPro" id="IPR032812">
    <property type="entry name" value="SbsA_Ig"/>
</dbReference>
<name>A0ABT8RIE2_9BACT</name>
<dbReference type="PROSITE" id="PS51820">
    <property type="entry name" value="PA14"/>
    <property type="match status" value="2"/>
</dbReference>
<dbReference type="NCBIfam" id="TIGR04183">
    <property type="entry name" value="Por_Secre_tail"/>
    <property type="match status" value="1"/>
</dbReference>
<dbReference type="Pfam" id="PF18962">
    <property type="entry name" value="Por_Secre_tail"/>
    <property type="match status" value="1"/>
</dbReference>
<feature type="compositionally biased region" description="Polar residues" evidence="2">
    <location>
        <begin position="55"/>
        <end position="65"/>
    </location>
</feature>
<dbReference type="InterPro" id="IPR052387">
    <property type="entry name" value="Fibrocystin"/>
</dbReference>
<dbReference type="SMART" id="SM00758">
    <property type="entry name" value="PA14"/>
    <property type="match status" value="2"/>
</dbReference>
<feature type="region of interest" description="Disordered" evidence="2">
    <location>
        <begin position="55"/>
        <end position="80"/>
    </location>
</feature>
<dbReference type="Proteomes" id="UP001168528">
    <property type="component" value="Unassembled WGS sequence"/>
</dbReference>
<keyword evidence="1" id="KW-0732">Signal</keyword>
<evidence type="ECO:0000259" key="4">
    <source>
        <dbReference type="PROSITE" id="PS51820"/>
    </source>
</evidence>
<protein>
    <submittedName>
        <fullName evidence="5">PA14 domain-containing protein</fullName>
    </submittedName>
</protein>
<dbReference type="Gene3D" id="2.60.120.1560">
    <property type="match status" value="2"/>
</dbReference>
<evidence type="ECO:0000256" key="1">
    <source>
        <dbReference type="ARBA" id="ARBA00022729"/>
    </source>
</evidence>
<evidence type="ECO:0000313" key="5">
    <source>
        <dbReference type="EMBL" id="MDO1450938.1"/>
    </source>
</evidence>
<dbReference type="Gene3D" id="2.60.120.430">
    <property type="entry name" value="Galactose-binding lectin"/>
    <property type="match status" value="1"/>
</dbReference>
<accession>A0ABT8RIE2</accession>
<reference evidence="5" key="1">
    <citation type="submission" date="2023-07" db="EMBL/GenBank/DDBJ databases">
        <title>The genome sequence of Rhodocytophaga aerolata KACC 12507.</title>
        <authorList>
            <person name="Zhang X."/>
        </authorList>
    </citation>
    <scope>NUCLEOTIDE SEQUENCE</scope>
    <source>
        <strain evidence="5">KACC 12507</strain>
    </source>
</reference>
<dbReference type="PANTHER" id="PTHR46769:SF2">
    <property type="entry name" value="FIBROCYSTIN-L ISOFORM 2 PRECURSOR-RELATED"/>
    <property type="match status" value="1"/>
</dbReference>